<dbReference type="PANTHER" id="PTHR16305">
    <property type="entry name" value="TESTICULAR SOLUBLE ADENYLYL CYCLASE"/>
    <property type="match status" value="1"/>
</dbReference>
<dbReference type="Pfam" id="PF00211">
    <property type="entry name" value="Guanylate_cyc"/>
    <property type="match status" value="2"/>
</dbReference>
<feature type="domain" description="Guanylate cyclase" evidence="4">
    <location>
        <begin position="60"/>
        <end position="213"/>
    </location>
</feature>
<dbReference type="Pfam" id="PF13191">
    <property type="entry name" value="AAA_16"/>
    <property type="match status" value="1"/>
</dbReference>
<evidence type="ECO:0000256" key="1">
    <source>
        <dbReference type="ARBA" id="ARBA00022741"/>
    </source>
</evidence>
<dbReference type="GO" id="GO:0004016">
    <property type="term" value="F:adenylate cyclase activity"/>
    <property type="evidence" value="ECO:0007669"/>
    <property type="project" value="TreeGrafter"/>
</dbReference>
<dbReference type="Proteomes" id="UP001515480">
    <property type="component" value="Unassembled WGS sequence"/>
</dbReference>
<dbReference type="GO" id="GO:0009190">
    <property type="term" value="P:cyclic nucleotide biosynthetic process"/>
    <property type="evidence" value="ECO:0007669"/>
    <property type="project" value="InterPro"/>
</dbReference>
<dbReference type="GO" id="GO:0005524">
    <property type="term" value="F:ATP binding"/>
    <property type="evidence" value="ECO:0007669"/>
    <property type="project" value="UniProtKB-KW"/>
</dbReference>
<comment type="caution">
    <text evidence="5">The sequence shown here is derived from an EMBL/GenBank/DDBJ whole genome shotgun (WGS) entry which is preliminary data.</text>
</comment>
<evidence type="ECO:0000259" key="4">
    <source>
        <dbReference type="PROSITE" id="PS50125"/>
    </source>
</evidence>
<organism evidence="5 6">
    <name type="scientific">Prymnesium parvum</name>
    <name type="common">Toxic golden alga</name>
    <dbReference type="NCBI Taxonomy" id="97485"/>
    <lineage>
        <taxon>Eukaryota</taxon>
        <taxon>Haptista</taxon>
        <taxon>Haptophyta</taxon>
        <taxon>Prymnesiophyceae</taxon>
        <taxon>Prymnesiales</taxon>
        <taxon>Prymnesiaceae</taxon>
        <taxon>Prymnesium</taxon>
    </lineage>
</organism>
<dbReference type="CDD" id="cd07302">
    <property type="entry name" value="CHD"/>
    <property type="match status" value="2"/>
</dbReference>
<dbReference type="SMART" id="SM00382">
    <property type="entry name" value="AAA"/>
    <property type="match status" value="1"/>
</dbReference>
<proteinExistence type="predicted"/>
<reference evidence="5 6" key="1">
    <citation type="journal article" date="2024" name="Science">
        <title>Giant polyketide synthase enzymes in the biosynthesis of giant marine polyether toxins.</title>
        <authorList>
            <person name="Fallon T.R."/>
            <person name="Shende V.V."/>
            <person name="Wierzbicki I.H."/>
            <person name="Pendleton A.L."/>
            <person name="Watervoot N.F."/>
            <person name="Auber R.P."/>
            <person name="Gonzalez D.J."/>
            <person name="Wisecaver J.H."/>
            <person name="Moore B.S."/>
        </authorList>
    </citation>
    <scope>NUCLEOTIDE SEQUENCE [LARGE SCALE GENOMIC DNA]</scope>
    <source>
        <strain evidence="5 6">12B1</strain>
    </source>
</reference>
<feature type="compositionally biased region" description="Polar residues" evidence="3">
    <location>
        <begin position="988"/>
        <end position="998"/>
    </location>
</feature>
<gene>
    <name evidence="5" type="ORF">AB1Y20_012951</name>
</gene>
<dbReference type="PROSITE" id="PS50125">
    <property type="entry name" value="GUANYLATE_CYCLASE_2"/>
    <property type="match status" value="2"/>
</dbReference>
<protein>
    <recommendedName>
        <fullName evidence="4">Guanylate cyclase domain-containing protein</fullName>
    </recommendedName>
</protein>
<dbReference type="SMART" id="SM00044">
    <property type="entry name" value="CYCc"/>
    <property type="match status" value="1"/>
</dbReference>
<dbReference type="SUPFAM" id="SSF52540">
    <property type="entry name" value="P-loop containing nucleoside triphosphate hydrolases"/>
    <property type="match status" value="1"/>
</dbReference>
<dbReference type="EMBL" id="JBGBPQ010000023">
    <property type="protein sequence ID" value="KAL1500284.1"/>
    <property type="molecule type" value="Genomic_DNA"/>
</dbReference>
<dbReference type="InterPro" id="IPR041664">
    <property type="entry name" value="AAA_16"/>
</dbReference>
<dbReference type="PANTHER" id="PTHR16305:SF28">
    <property type="entry name" value="GUANYLATE CYCLASE DOMAIN-CONTAINING PROTEIN"/>
    <property type="match status" value="1"/>
</dbReference>
<evidence type="ECO:0000256" key="3">
    <source>
        <dbReference type="SAM" id="MobiDB-lite"/>
    </source>
</evidence>
<feature type="compositionally biased region" description="Basic residues" evidence="3">
    <location>
        <begin position="1001"/>
        <end position="1010"/>
    </location>
</feature>
<dbReference type="InterPro" id="IPR029787">
    <property type="entry name" value="Nucleotide_cyclase"/>
</dbReference>
<dbReference type="InterPro" id="IPR027417">
    <property type="entry name" value="P-loop_NTPase"/>
</dbReference>
<dbReference type="InterPro" id="IPR011990">
    <property type="entry name" value="TPR-like_helical_dom_sf"/>
</dbReference>
<dbReference type="SUPFAM" id="SSF55073">
    <property type="entry name" value="Nucleotide cyclase"/>
    <property type="match status" value="2"/>
</dbReference>
<dbReference type="InterPro" id="IPR001054">
    <property type="entry name" value="A/G_cyclase"/>
</dbReference>
<keyword evidence="6" id="KW-1185">Reference proteome</keyword>
<dbReference type="InterPro" id="IPR003593">
    <property type="entry name" value="AAA+_ATPase"/>
</dbReference>
<evidence type="ECO:0000313" key="6">
    <source>
        <dbReference type="Proteomes" id="UP001515480"/>
    </source>
</evidence>
<name>A0AB34IJA4_PRYPA</name>
<evidence type="ECO:0000313" key="5">
    <source>
        <dbReference type="EMBL" id="KAL1500284.1"/>
    </source>
</evidence>
<keyword evidence="2" id="KW-0067">ATP-binding</keyword>
<dbReference type="GO" id="GO:0035556">
    <property type="term" value="P:intracellular signal transduction"/>
    <property type="evidence" value="ECO:0007669"/>
    <property type="project" value="InterPro"/>
</dbReference>
<dbReference type="Gene3D" id="3.30.70.1230">
    <property type="entry name" value="Nucleotide cyclase"/>
    <property type="match status" value="2"/>
</dbReference>
<sequence>MEGLKKGLKRASMLGGFAAPGAMAKGDVEISYVPRLVVRHVQSCPIDSPLRFCSSDFPAAVLFADISGFTPLTEKLSKLPSGDGAEQLLGALNTYFGRMVALISASGGDVLKFAGDALLVVWPVLDAGDSSQQLPKYIKGSLSSLGMATTRACQCALQMQEKLDNFEASEGIFLRLHTGVGAGRVYALHVGGVAARWEFLIAGQPLLQIASAEGESKSGECVVSAEAWDLVSSRCRATVLPSGNVLLHQVVDSLPKLPVRLLSPEMPQAHVNALRMYIPEAVRKWLELGQMQWLGELRRVTVLFISLTGLDGLGAEEIGAHAIARVQTAFVAVQQVLLRHEALLRQFLIEDKGCTLIAACGLPPLAHHDDACRGVLTALAIREVLNALDPPVSCSIGVTTGRVFCGAVGSHIRREYAMIGDVVNLSARLMGKAGPDGILCDEPTHKEARRSLSFEELPPVQVKGKLNPIAIFRPVTAPHGNASRRRTASSSSSDKPLFGRETAMASLLAAMDKARRDTHQCLEVAGGGWEVRLQHNSSIRSDDSASSLVGSPLAKLEVGLDETNDSVYFKSDEPSERRLPTPRVVIVSGDAGIGKSSLIRALQANLIAAEMAPPSQSGSASSRVEELEPVLFLHGAGDLAEESTPFYCFRDVLLKLIDLHIEPILLDVSGSLREEEGETEAELRTEEDEDEYYKYLMREAVVALLKDERAGASIELASLLNPVLPFAFPETDAMVGMSDGARADNLHAMLCYLFDALCPDMFKLIILENAHHLDPASWALIRSLGLHMKACAIVLAMRPVPPDKIPAEYDAFRTALRSSAVEIHLGPLSEPEMTDLVDHLLADAPLPAAARKHLIKLVEQRAQALPRLLAPLRCCCADHFASYTQGNPLFVELNVQAVRESRMEEVQHVPNNMLALITSVVDRCDALEQVILKTASVIGHVFNFDVLCAIFPDEKERPMLRPRLERLRAAGILVYANELTGERGETACFTSGESSPLRASSVKKNRRTSMRGRGGNSSARRNSFIKPTPFASFKAARATEASQVLSQGFERTLQRNVSKLNMLRCTRAMSAVSDIEEERYAFKHTVMQEVVYKTLPLTKRRQLHRALAEHLEGRMLGGSDPALLLHHWRAAEVRHKVRQYLEEAASASLRCHANAEAAAALEECAELTAADSQLPGSHRKLKITSLRRRIGYTYLSMGNMAEAMDQLKQAVQDAAVSGTRKITRFQLFLPLAKQKFRQYCHRSLPHVFMRASDSEQVHALMFGDPDALPLAPGNSAAQAERLERLLALEGLIAIHLLRCDLPRVWYGALRFLNGVERRTADTDARARGLAYVAEALQMLQRHKLMDEYADTAIKSSLVVDGTRVTSATVRLRVGRLHLGMGRWARASELLEEAVVLFKRFNNKRQADMASHYLCFAKSLQSGKPGVGADGARDGGRSDPFAVVVASARRRRDRQMQGMALSCAAAALLQFGDSSAQRKAGVQLDELRELTRPASKMGISIDVATEINYHALLAVIRLRRNELGACKQSIGRVSTVIKSLTSFSLDAWPGIAALAEASLGFWHHRKTAALREATNSKDSYRSIRKSSKEPMMAITVRDSEVFSADGKEIYESVLRRVKKQLVEERRIARDAVESVRRFSLVYPIGRPRFLAYRGMLLCLEEQTQAAKRVWMDGVAAADELGMPFERALCDYLVIAHCRVSAPSLREAWQERLWSAASAHFGAAVRLRAPVGALREPTTPRSPQTCSAV</sequence>
<accession>A0AB34IJA4</accession>
<dbReference type="SUPFAM" id="SSF48452">
    <property type="entry name" value="TPR-like"/>
    <property type="match status" value="1"/>
</dbReference>
<evidence type="ECO:0000256" key="2">
    <source>
        <dbReference type="ARBA" id="ARBA00022840"/>
    </source>
</evidence>
<feature type="region of interest" description="Disordered" evidence="3">
    <location>
        <begin position="987"/>
        <end position="1024"/>
    </location>
</feature>
<feature type="region of interest" description="Disordered" evidence="3">
    <location>
        <begin position="477"/>
        <end position="497"/>
    </location>
</feature>
<keyword evidence="1" id="KW-0547">Nucleotide-binding</keyword>
<feature type="domain" description="Guanylate cyclase" evidence="4">
    <location>
        <begin position="301"/>
        <end position="430"/>
    </location>
</feature>
<dbReference type="GO" id="GO:0005737">
    <property type="term" value="C:cytoplasm"/>
    <property type="evidence" value="ECO:0007669"/>
    <property type="project" value="TreeGrafter"/>
</dbReference>